<organism evidence="5 6">
    <name type="scientific">Teichococcus coralli</name>
    <dbReference type="NCBI Taxonomy" id="2545983"/>
    <lineage>
        <taxon>Bacteria</taxon>
        <taxon>Pseudomonadati</taxon>
        <taxon>Pseudomonadota</taxon>
        <taxon>Alphaproteobacteria</taxon>
        <taxon>Acetobacterales</taxon>
        <taxon>Roseomonadaceae</taxon>
        <taxon>Roseomonas</taxon>
    </lineage>
</organism>
<dbReference type="GO" id="GO:0003871">
    <property type="term" value="F:5-methyltetrahydropteroyltriglutamate-homocysteine S-methyltransferase activity"/>
    <property type="evidence" value="ECO:0007669"/>
    <property type="project" value="InterPro"/>
</dbReference>
<accession>A0A845B4J7</accession>
<dbReference type="CDD" id="cd03311">
    <property type="entry name" value="CIMS_C_terminal_like"/>
    <property type="match status" value="1"/>
</dbReference>
<evidence type="ECO:0000256" key="1">
    <source>
        <dbReference type="ARBA" id="ARBA00001947"/>
    </source>
</evidence>
<keyword evidence="2" id="KW-0479">Metal-binding</keyword>
<feature type="domain" description="Cobalamin-independent methionine synthase MetE C-terminal/archaeal" evidence="4">
    <location>
        <begin position="6"/>
        <end position="335"/>
    </location>
</feature>
<dbReference type="SUPFAM" id="SSF51726">
    <property type="entry name" value="UROD/MetE-like"/>
    <property type="match status" value="1"/>
</dbReference>
<evidence type="ECO:0000259" key="4">
    <source>
        <dbReference type="Pfam" id="PF01717"/>
    </source>
</evidence>
<protein>
    <submittedName>
        <fullName evidence="5">5-methyltetrahydropteroyltriglutamate--homocysteine methyltransferase</fullName>
    </submittedName>
</protein>
<gene>
    <name evidence="5" type="ORF">E0493_01930</name>
</gene>
<dbReference type="InterPro" id="IPR038071">
    <property type="entry name" value="UROD/MetE-like_sf"/>
</dbReference>
<evidence type="ECO:0000256" key="2">
    <source>
        <dbReference type="ARBA" id="ARBA00022723"/>
    </source>
</evidence>
<evidence type="ECO:0000256" key="3">
    <source>
        <dbReference type="ARBA" id="ARBA00022833"/>
    </source>
</evidence>
<name>A0A845B4J7_9PROT</name>
<dbReference type="EMBL" id="SNVJ01000001">
    <property type="protein sequence ID" value="MXP62111.1"/>
    <property type="molecule type" value="Genomic_DNA"/>
</dbReference>
<evidence type="ECO:0000313" key="5">
    <source>
        <dbReference type="EMBL" id="MXP62111.1"/>
    </source>
</evidence>
<dbReference type="Gene3D" id="3.20.20.210">
    <property type="match status" value="1"/>
</dbReference>
<sequence>MTHTLLPTTVVGSYPQPDWLVDRDVLAKNLVPRVRMKQMWRIPEEVLEQAQDDATLIAIRDMERAGLDIITDGEVRRESYSNRFALALDGVDVDNPARTMGRAGKETLVPRVIGRIRRNRPVEVRDVEFLVANTDRKTKITLPGPFTLSQQASDEHYRDEEAMAMDYAAAVNAEAKDLKAAGVDVIQFDEPWMQARPEAAARFGVKALNRALEGLTGETVVHVCFGYAAVVKDKPSGYSFLPQLADCKAGTISIEAAQPKLDLAVLGDLPGKRIMLGVIDLGSAEVETPETVAARIRAGLKRLPAGRLVVAPDCGMKYLPRARAFGKLRAMAEGAAIVRRELEG</sequence>
<dbReference type="Proteomes" id="UP000460715">
    <property type="component" value="Unassembled WGS sequence"/>
</dbReference>
<comment type="cofactor">
    <cofactor evidence="1">
        <name>Zn(2+)</name>
        <dbReference type="ChEBI" id="CHEBI:29105"/>
    </cofactor>
</comment>
<evidence type="ECO:0000313" key="6">
    <source>
        <dbReference type="Proteomes" id="UP000460715"/>
    </source>
</evidence>
<dbReference type="OrthoDB" id="244285at2"/>
<keyword evidence="3" id="KW-0862">Zinc</keyword>
<proteinExistence type="predicted"/>
<dbReference type="RefSeq" id="WP_160935213.1">
    <property type="nucleotide sequence ID" value="NZ_SNVJ01000001.1"/>
</dbReference>
<keyword evidence="6" id="KW-1185">Reference proteome</keyword>
<reference evidence="5 6" key="1">
    <citation type="submission" date="2019-03" db="EMBL/GenBank/DDBJ databases">
        <title>Roseomonas sp. a novel Roseomonas species isolated from Sea whip Gorgonian.</title>
        <authorList>
            <person name="Li F."/>
            <person name="Pan X."/>
            <person name="Huang S."/>
            <person name="Li Z."/>
            <person name="Meng B."/>
        </authorList>
    </citation>
    <scope>NUCLEOTIDE SEQUENCE [LARGE SCALE GENOMIC DNA]</scope>
    <source>
        <strain evidence="5 6">M0104</strain>
    </source>
</reference>
<dbReference type="GO" id="GO:0009086">
    <property type="term" value="P:methionine biosynthetic process"/>
    <property type="evidence" value="ECO:0007669"/>
    <property type="project" value="InterPro"/>
</dbReference>
<dbReference type="PANTHER" id="PTHR30519">
    <property type="entry name" value="5-METHYLTETRAHYDROPTEROYLTRIGLUTAMATE--HOMOCYSTEINE METHYLTRANSFERASE"/>
    <property type="match status" value="1"/>
</dbReference>
<dbReference type="AlphaFoldDB" id="A0A845B4J7"/>
<dbReference type="InterPro" id="IPR002629">
    <property type="entry name" value="Met_Synth_C/arc"/>
</dbReference>
<keyword evidence="5" id="KW-0489">Methyltransferase</keyword>
<dbReference type="GO" id="GO:0032259">
    <property type="term" value="P:methylation"/>
    <property type="evidence" value="ECO:0007669"/>
    <property type="project" value="UniProtKB-KW"/>
</dbReference>
<comment type="caution">
    <text evidence="5">The sequence shown here is derived from an EMBL/GenBank/DDBJ whole genome shotgun (WGS) entry which is preliminary data.</text>
</comment>
<dbReference type="GO" id="GO:0008270">
    <property type="term" value="F:zinc ion binding"/>
    <property type="evidence" value="ECO:0007669"/>
    <property type="project" value="InterPro"/>
</dbReference>
<dbReference type="Pfam" id="PF01717">
    <property type="entry name" value="Meth_synt_2"/>
    <property type="match status" value="1"/>
</dbReference>
<keyword evidence="5" id="KW-0808">Transferase</keyword>